<keyword evidence="6" id="KW-0256">Endoplasmic reticulum</keyword>
<evidence type="ECO:0000256" key="7">
    <source>
        <dbReference type="ARBA" id="ARBA00022989"/>
    </source>
</evidence>
<dbReference type="InterPro" id="IPR037654">
    <property type="entry name" value="Big1"/>
</dbReference>
<feature type="chain" id="PRO_5002195476" description="Protein BIG1" evidence="11">
    <location>
        <begin position="22"/>
        <end position="308"/>
    </location>
</feature>
<organism evidence="12 13">
    <name type="scientific">Lachancea lanzarotensis</name>
    <dbReference type="NCBI Taxonomy" id="1245769"/>
    <lineage>
        <taxon>Eukaryota</taxon>
        <taxon>Fungi</taxon>
        <taxon>Dikarya</taxon>
        <taxon>Ascomycota</taxon>
        <taxon>Saccharomycotina</taxon>
        <taxon>Saccharomycetes</taxon>
        <taxon>Saccharomycetales</taxon>
        <taxon>Saccharomycetaceae</taxon>
        <taxon>Lachancea</taxon>
    </lineage>
</organism>
<dbReference type="RefSeq" id="XP_022626930.1">
    <property type="nucleotide sequence ID" value="XM_022774877.1"/>
</dbReference>
<feature type="transmembrane region" description="Helical" evidence="10">
    <location>
        <begin position="270"/>
        <end position="288"/>
    </location>
</feature>
<dbReference type="STRING" id="1245769.A0A0C7N5G7"/>
<dbReference type="GO" id="GO:0006078">
    <property type="term" value="P:(1-&gt;6)-beta-D-glucan biosynthetic process"/>
    <property type="evidence" value="ECO:0007669"/>
    <property type="project" value="TreeGrafter"/>
</dbReference>
<comment type="similarity">
    <text evidence="2">Belongs to the BIG1 family.</text>
</comment>
<evidence type="ECO:0000256" key="3">
    <source>
        <dbReference type="ARBA" id="ARBA00022089"/>
    </source>
</evidence>
<dbReference type="Proteomes" id="UP000054304">
    <property type="component" value="Unassembled WGS sequence"/>
</dbReference>
<reference evidence="12 13" key="1">
    <citation type="submission" date="2014-12" db="EMBL/GenBank/DDBJ databases">
        <authorList>
            <person name="Neuveglise Cecile"/>
        </authorList>
    </citation>
    <scope>NUCLEOTIDE SEQUENCE [LARGE SCALE GENOMIC DNA]</scope>
    <source>
        <strain evidence="12 13">CBS 12615</strain>
    </source>
</reference>
<dbReference type="GO" id="GO:0009272">
    <property type="term" value="P:fungal-type cell wall biogenesis"/>
    <property type="evidence" value="ECO:0007669"/>
    <property type="project" value="TreeGrafter"/>
</dbReference>
<dbReference type="PANTHER" id="PTHR28285">
    <property type="entry name" value="PROTEIN BIG1"/>
    <property type="match status" value="1"/>
</dbReference>
<dbReference type="GO" id="GO:0005789">
    <property type="term" value="C:endoplasmic reticulum membrane"/>
    <property type="evidence" value="ECO:0007669"/>
    <property type="project" value="UniProtKB-SubCell"/>
</dbReference>
<dbReference type="PANTHER" id="PTHR28285:SF1">
    <property type="entry name" value="PROTEIN BIG1"/>
    <property type="match status" value="1"/>
</dbReference>
<evidence type="ECO:0000256" key="6">
    <source>
        <dbReference type="ARBA" id="ARBA00022824"/>
    </source>
</evidence>
<dbReference type="AlphaFoldDB" id="A0A0C7N5G7"/>
<evidence type="ECO:0000256" key="10">
    <source>
        <dbReference type="SAM" id="Phobius"/>
    </source>
</evidence>
<feature type="signal peptide" evidence="11">
    <location>
        <begin position="1"/>
        <end position="21"/>
    </location>
</feature>
<keyword evidence="13" id="KW-1185">Reference proteome</keyword>
<evidence type="ECO:0000256" key="1">
    <source>
        <dbReference type="ARBA" id="ARBA00004115"/>
    </source>
</evidence>
<accession>A0A0C7N5G7</accession>
<evidence type="ECO:0000256" key="11">
    <source>
        <dbReference type="SAM" id="SignalP"/>
    </source>
</evidence>
<evidence type="ECO:0000256" key="8">
    <source>
        <dbReference type="ARBA" id="ARBA00023136"/>
    </source>
</evidence>
<keyword evidence="9" id="KW-0961">Cell wall biogenesis/degradation</keyword>
<name>A0A0C7N5G7_9SACH</name>
<protein>
    <recommendedName>
        <fullName evidence="3">Protein BIG1</fullName>
    </recommendedName>
</protein>
<dbReference type="GO" id="GO:0071555">
    <property type="term" value="P:cell wall organization"/>
    <property type="evidence" value="ECO:0007669"/>
    <property type="project" value="UniProtKB-KW"/>
</dbReference>
<sequence>MRLFTLRNLAFLGTLISSSLQESVPAVLSSHQLTSGLLKYQEDYDSANVLPQELFLEIAEKFISGSRSDAYLFINIPGLRASDFSDHREQLKTIEKYLETSSTALRFENLEIEQEWEEVFDKLVSYTEEEWDITDRIELWSDHIDAFERYIDWRPRTVRIEFEQAPAGNRAGFFAYCDRTIKHVLGQIPSSDTKIVLTSRTGNTEETESPTRIFSDIFEDPQKKTDIEKNKHTVQKKHELNTPHPRFTGMVDSRLSLVDPAFLKQHGTTIKMIIISSLTYAVAQLILWNRTKGHTRLRQKVAEQKKNQ</sequence>
<dbReference type="EMBL" id="LN736360">
    <property type="protein sequence ID" value="CEP60688.1"/>
    <property type="molecule type" value="Genomic_DNA"/>
</dbReference>
<keyword evidence="8 10" id="KW-0472">Membrane</keyword>
<evidence type="ECO:0000256" key="4">
    <source>
        <dbReference type="ARBA" id="ARBA00022692"/>
    </source>
</evidence>
<keyword evidence="5 11" id="KW-0732">Signal</keyword>
<evidence type="ECO:0000313" key="12">
    <source>
        <dbReference type="EMBL" id="CEP60688.1"/>
    </source>
</evidence>
<dbReference type="HOGENOM" id="CLU_067894_0_0_1"/>
<evidence type="ECO:0000256" key="5">
    <source>
        <dbReference type="ARBA" id="ARBA00022729"/>
    </source>
</evidence>
<evidence type="ECO:0000256" key="9">
    <source>
        <dbReference type="ARBA" id="ARBA00023316"/>
    </source>
</evidence>
<evidence type="ECO:0000256" key="2">
    <source>
        <dbReference type="ARBA" id="ARBA00008203"/>
    </source>
</evidence>
<comment type="subcellular location">
    <subcellularLocation>
        <location evidence="1">Endoplasmic reticulum membrane</location>
        <topology evidence="1">Single-pass type I membrane protein</topology>
    </subcellularLocation>
</comment>
<dbReference type="GeneID" id="34684092"/>
<keyword evidence="7 10" id="KW-1133">Transmembrane helix</keyword>
<keyword evidence="4 10" id="KW-0812">Transmembrane</keyword>
<proteinExistence type="inferred from homology"/>
<dbReference type="OrthoDB" id="9985059at2759"/>
<evidence type="ECO:0000313" key="13">
    <source>
        <dbReference type="Proteomes" id="UP000054304"/>
    </source>
</evidence>
<gene>
    <name evidence="12" type="ORF">LALA0_S01e16688g</name>
</gene>